<dbReference type="GO" id="GO:0098796">
    <property type="term" value="C:membrane protein complex"/>
    <property type="evidence" value="ECO:0007669"/>
    <property type="project" value="UniProtKB-ARBA"/>
</dbReference>
<dbReference type="AlphaFoldDB" id="G5IEQ9"/>
<dbReference type="EMBL" id="ADLN01000037">
    <property type="protein sequence ID" value="EHI60043.1"/>
    <property type="molecule type" value="Genomic_DNA"/>
</dbReference>
<dbReference type="PATRIC" id="fig|742737.3.peg.2012"/>
<dbReference type="Gene3D" id="3.40.50.300">
    <property type="entry name" value="P-loop containing nucleotide triphosphate hydrolases"/>
    <property type="match status" value="1"/>
</dbReference>
<evidence type="ECO:0000256" key="4">
    <source>
        <dbReference type="ARBA" id="ARBA00022840"/>
    </source>
</evidence>
<dbReference type="PANTHER" id="PTHR42798">
    <property type="entry name" value="LIPOPROTEIN-RELEASING SYSTEM ATP-BINDING PROTEIN LOLD"/>
    <property type="match status" value="1"/>
</dbReference>
<accession>G5IEQ9</accession>
<dbReference type="GO" id="GO:0022857">
    <property type="term" value="F:transmembrane transporter activity"/>
    <property type="evidence" value="ECO:0007669"/>
    <property type="project" value="UniProtKB-ARBA"/>
</dbReference>
<sequence>MKNPITKFKKTMPSYITENVTDDLIRLDNLVKIYDTGAIKVLGLKKINLTIKRGEFVAIMGQSGSGKSTLMNILGCLDRPTMGHYYLDGIDTASMNQDELSAIRNYKIGFVFQSFNLIPRTSALKNVELPMTYARKSKKARRERALMLLERVGLGARYEHWPNELSGGQRQRVAIARALANEPPLILADEPTGNLDTASSVEIMELFSQLHKEGATVVVVTHEENIAAFTDRVIRFQDGQVLSDVRNNHDAGRPSGAEEVESCY</sequence>
<evidence type="ECO:0000313" key="7">
    <source>
        <dbReference type="EMBL" id="EHI60043.1"/>
    </source>
</evidence>
<keyword evidence="2" id="KW-0813">Transport</keyword>
<dbReference type="HOGENOM" id="CLU_000604_1_22_9"/>
<dbReference type="InterPro" id="IPR003439">
    <property type="entry name" value="ABC_transporter-like_ATP-bd"/>
</dbReference>
<dbReference type="PROSITE" id="PS50893">
    <property type="entry name" value="ABC_TRANSPORTER_2"/>
    <property type="match status" value="1"/>
</dbReference>
<dbReference type="GO" id="GO:0005524">
    <property type="term" value="F:ATP binding"/>
    <property type="evidence" value="ECO:0007669"/>
    <property type="project" value="UniProtKB-KW"/>
</dbReference>
<evidence type="ECO:0000256" key="1">
    <source>
        <dbReference type="ARBA" id="ARBA00005417"/>
    </source>
</evidence>
<dbReference type="FunFam" id="3.40.50.300:FF:000032">
    <property type="entry name" value="Export ABC transporter ATP-binding protein"/>
    <property type="match status" value="1"/>
</dbReference>
<dbReference type="InterPro" id="IPR027417">
    <property type="entry name" value="P-loop_NTPase"/>
</dbReference>
<dbReference type="InterPro" id="IPR017871">
    <property type="entry name" value="ABC_transporter-like_CS"/>
</dbReference>
<gene>
    <name evidence="7" type="ORF">HMPREF9473_01986</name>
</gene>
<dbReference type="PANTHER" id="PTHR42798:SF6">
    <property type="entry name" value="CELL DIVISION ATP-BINDING PROTEIN FTSE"/>
    <property type="match status" value="1"/>
</dbReference>
<dbReference type="PROSITE" id="PS00211">
    <property type="entry name" value="ABC_TRANSPORTER_1"/>
    <property type="match status" value="1"/>
</dbReference>
<name>G5IEQ9_9FIRM</name>
<evidence type="ECO:0000256" key="5">
    <source>
        <dbReference type="SAM" id="MobiDB-lite"/>
    </source>
</evidence>
<dbReference type="InterPro" id="IPR017911">
    <property type="entry name" value="MacB-like_ATP-bd"/>
</dbReference>
<dbReference type="RefSeq" id="WP_006779966.1">
    <property type="nucleotide sequence ID" value="NZ_CP040506.1"/>
</dbReference>
<keyword evidence="8" id="KW-1185">Reference proteome</keyword>
<evidence type="ECO:0000256" key="3">
    <source>
        <dbReference type="ARBA" id="ARBA00022741"/>
    </source>
</evidence>
<comment type="caution">
    <text evidence="7">The sequence shown here is derived from an EMBL/GenBank/DDBJ whole genome shotgun (WGS) entry which is preliminary data.</text>
</comment>
<proteinExistence type="inferred from homology"/>
<organism evidence="7 8">
    <name type="scientific">Hungatella hathewayi WAL-18680</name>
    <dbReference type="NCBI Taxonomy" id="742737"/>
    <lineage>
        <taxon>Bacteria</taxon>
        <taxon>Bacillati</taxon>
        <taxon>Bacillota</taxon>
        <taxon>Clostridia</taxon>
        <taxon>Lachnospirales</taxon>
        <taxon>Lachnospiraceae</taxon>
        <taxon>Hungatella</taxon>
    </lineage>
</organism>
<dbReference type="Pfam" id="PF00005">
    <property type="entry name" value="ABC_tran"/>
    <property type="match status" value="1"/>
</dbReference>
<evidence type="ECO:0000256" key="2">
    <source>
        <dbReference type="ARBA" id="ARBA00022448"/>
    </source>
</evidence>
<evidence type="ECO:0000313" key="8">
    <source>
        <dbReference type="Proteomes" id="UP000005384"/>
    </source>
</evidence>
<protein>
    <recommendedName>
        <fullName evidence="6">ABC transporter domain-containing protein</fullName>
    </recommendedName>
</protein>
<reference evidence="7 8" key="1">
    <citation type="submission" date="2011-08" db="EMBL/GenBank/DDBJ databases">
        <title>The Genome Sequence of Clostridium hathewayi WAL-18680.</title>
        <authorList>
            <consortium name="The Broad Institute Genome Sequencing Platform"/>
            <person name="Earl A."/>
            <person name="Ward D."/>
            <person name="Feldgarden M."/>
            <person name="Gevers D."/>
            <person name="Finegold S.M."/>
            <person name="Summanen P.H."/>
            <person name="Molitoris D.R."/>
            <person name="Song M."/>
            <person name="Daigneault M."/>
            <person name="Allen-Vercoe E."/>
            <person name="Young S.K."/>
            <person name="Zeng Q."/>
            <person name="Gargeya S."/>
            <person name="Fitzgerald M."/>
            <person name="Haas B."/>
            <person name="Abouelleil A."/>
            <person name="Alvarado L."/>
            <person name="Arachchi H.M."/>
            <person name="Berlin A."/>
            <person name="Brown A."/>
            <person name="Chapman S.B."/>
            <person name="Chen Z."/>
            <person name="Dunbar C."/>
            <person name="Freedman E."/>
            <person name="Gearin G."/>
            <person name="Gellesch M."/>
            <person name="Goldberg J."/>
            <person name="Griggs A."/>
            <person name="Gujja S."/>
            <person name="Heiman D."/>
            <person name="Howarth C."/>
            <person name="Larson L."/>
            <person name="Lui A."/>
            <person name="MacDonald P.J.P."/>
            <person name="Montmayeur A."/>
            <person name="Murphy C."/>
            <person name="Neiman D."/>
            <person name="Pearson M."/>
            <person name="Priest M."/>
            <person name="Roberts A."/>
            <person name="Saif S."/>
            <person name="Shea T."/>
            <person name="Shenoy N."/>
            <person name="Sisk P."/>
            <person name="Stolte C."/>
            <person name="Sykes S."/>
            <person name="Wortman J."/>
            <person name="Nusbaum C."/>
            <person name="Birren B."/>
        </authorList>
    </citation>
    <scope>NUCLEOTIDE SEQUENCE [LARGE SCALE GENOMIC DNA]</scope>
    <source>
        <strain evidence="7 8">WAL-18680</strain>
    </source>
</reference>
<feature type="region of interest" description="Disordered" evidence="5">
    <location>
        <begin position="245"/>
        <end position="264"/>
    </location>
</feature>
<dbReference type="SMART" id="SM00382">
    <property type="entry name" value="AAA"/>
    <property type="match status" value="1"/>
</dbReference>
<comment type="similarity">
    <text evidence="1">Belongs to the ABC transporter superfamily.</text>
</comment>
<dbReference type="InterPro" id="IPR003593">
    <property type="entry name" value="AAA+_ATPase"/>
</dbReference>
<dbReference type="Proteomes" id="UP000005384">
    <property type="component" value="Unassembled WGS sequence"/>
</dbReference>
<evidence type="ECO:0000259" key="6">
    <source>
        <dbReference type="PROSITE" id="PS50893"/>
    </source>
</evidence>
<dbReference type="CDD" id="cd03255">
    <property type="entry name" value="ABC_MJ0796_LolCDE_FtsE"/>
    <property type="match status" value="1"/>
</dbReference>
<dbReference type="GO" id="GO:0016887">
    <property type="term" value="F:ATP hydrolysis activity"/>
    <property type="evidence" value="ECO:0007669"/>
    <property type="project" value="InterPro"/>
</dbReference>
<keyword evidence="4" id="KW-0067">ATP-binding</keyword>
<keyword evidence="3" id="KW-0547">Nucleotide-binding</keyword>
<dbReference type="SUPFAM" id="SSF52540">
    <property type="entry name" value="P-loop containing nucleoside triphosphate hydrolases"/>
    <property type="match status" value="1"/>
</dbReference>
<feature type="domain" description="ABC transporter" evidence="6">
    <location>
        <begin position="25"/>
        <end position="263"/>
    </location>
</feature>